<dbReference type="AlphaFoldDB" id="W9YI39"/>
<evidence type="ECO:0000313" key="2">
    <source>
        <dbReference type="EMBL" id="EXJ92557.1"/>
    </source>
</evidence>
<proteinExistence type="predicted"/>
<dbReference type="HOGENOM" id="CLU_406876_0_0_1"/>
<dbReference type="EMBL" id="AMGY01000001">
    <property type="protein sequence ID" value="EXJ92557.1"/>
    <property type="molecule type" value="Genomic_DNA"/>
</dbReference>
<gene>
    <name evidence="2" type="ORF">A1O3_01109</name>
</gene>
<comment type="caution">
    <text evidence="2">The sequence shown here is derived from an EMBL/GenBank/DDBJ whole genome shotgun (WGS) entry which is preliminary data.</text>
</comment>
<protein>
    <submittedName>
        <fullName evidence="2">Uncharacterized protein</fullName>
    </submittedName>
</protein>
<dbReference type="eggNOG" id="ENOG502RPZW">
    <property type="taxonomic scope" value="Eukaryota"/>
</dbReference>
<dbReference type="GeneID" id="19165247"/>
<evidence type="ECO:0000313" key="3">
    <source>
        <dbReference type="Proteomes" id="UP000019478"/>
    </source>
</evidence>
<dbReference type="Proteomes" id="UP000019478">
    <property type="component" value="Unassembled WGS sequence"/>
</dbReference>
<evidence type="ECO:0000256" key="1">
    <source>
        <dbReference type="SAM" id="MobiDB-lite"/>
    </source>
</evidence>
<name>W9YI39_9EURO</name>
<reference evidence="2 3" key="1">
    <citation type="submission" date="2013-03" db="EMBL/GenBank/DDBJ databases">
        <title>The Genome Sequence of Capronia epimyces CBS 606.96.</title>
        <authorList>
            <consortium name="The Broad Institute Genomics Platform"/>
            <person name="Cuomo C."/>
            <person name="de Hoog S."/>
            <person name="Gorbushina A."/>
            <person name="Walker B."/>
            <person name="Young S.K."/>
            <person name="Zeng Q."/>
            <person name="Gargeya S."/>
            <person name="Fitzgerald M."/>
            <person name="Haas B."/>
            <person name="Abouelleil A."/>
            <person name="Allen A.W."/>
            <person name="Alvarado L."/>
            <person name="Arachchi H.M."/>
            <person name="Berlin A.M."/>
            <person name="Chapman S.B."/>
            <person name="Gainer-Dewar J."/>
            <person name="Goldberg J."/>
            <person name="Griggs A."/>
            <person name="Gujja S."/>
            <person name="Hansen M."/>
            <person name="Howarth C."/>
            <person name="Imamovic A."/>
            <person name="Ireland A."/>
            <person name="Larimer J."/>
            <person name="McCowan C."/>
            <person name="Murphy C."/>
            <person name="Pearson M."/>
            <person name="Poon T.W."/>
            <person name="Priest M."/>
            <person name="Roberts A."/>
            <person name="Saif S."/>
            <person name="Shea T."/>
            <person name="Sisk P."/>
            <person name="Sykes S."/>
            <person name="Wortman J."/>
            <person name="Nusbaum C."/>
            <person name="Birren B."/>
        </authorList>
    </citation>
    <scope>NUCLEOTIDE SEQUENCE [LARGE SCALE GENOMIC DNA]</scope>
    <source>
        <strain evidence="2 3">CBS 606.96</strain>
    </source>
</reference>
<feature type="compositionally biased region" description="Low complexity" evidence="1">
    <location>
        <begin position="104"/>
        <end position="115"/>
    </location>
</feature>
<dbReference type="OrthoDB" id="4159838at2759"/>
<sequence>MPRVDASETLPARPVPAPWTASRCNRTIRQLASFVNRLEKWHRAYLAAQEEADSDNGPPRVSDEEGAGEPQIDWLAANVAEKKQKSKRTYLQRSRRPGQPISVPKLSTTTRTTAKTPKKRSVPLIPDKCGSESFSAGKKNGAGSPRRNGGWSHKWTSCTVHLALEYERIILTATSTISTFLVATSDPKRTTERAEFEIEDIYERPERGARSLFDTCLHKLSKNMVEQQKQCDAGNDDFDGQFDTIGSQLQELEDYFGDPKVGWPFLRNVTRDCGIHMVANLIETGALPEAVALDLVLRFCSCPLLSDIVPAISRALVDLQLHSPNPDAGYHELPSYTGGSGPSSPLELVKERMSVEWTLLALRGRQDSVEVVSRFIRYAHLMQLTRIWICKTYDVYQLPWDYCSEILEAVYIAALAPSQTDPYPSIRGAKILPSVLEKRATEPARHHTMSEQVWNRLRMAFTLLLLLNHGQYVTKAAGGLIERISKKAQILHELDQDFALSEYQLYFVAHIFFCNVSQLLITGRHPPKDLLDSFESVLNTIESCASESWWPLVGDFVMVIITQNLDSEKFQEMVQQLLSLDWGNRETLELVLGMVCADAAMEYAGEHHDDTAMLKWATEVHKKFQEKMEKKATEPRTPAMRIAYCWDEAIEEWIAKPPGTLAAIEEKGADAAVVAKDPCNEDQNAAAGDYRKALRPVVNDKKPVWGNRPKRKSAPCDLEIHKGGDFEYKKRPRRHVSFGNVVQLQGHGSRIQEAFDQDSEDELSLLV</sequence>
<feature type="region of interest" description="Disordered" evidence="1">
    <location>
        <begin position="49"/>
        <end position="69"/>
    </location>
</feature>
<dbReference type="RefSeq" id="XP_007729447.1">
    <property type="nucleotide sequence ID" value="XM_007731257.1"/>
</dbReference>
<feature type="region of interest" description="Disordered" evidence="1">
    <location>
        <begin position="85"/>
        <end position="150"/>
    </location>
</feature>
<feature type="compositionally biased region" description="Basic residues" evidence="1">
    <location>
        <begin position="85"/>
        <end position="96"/>
    </location>
</feature>
<accession>W9YI39</accession>
<keyword evidence="3" id="KW-1185">Reference proteome</keyword>
<organism evidence="2 3">
    <name type="scientific">Capronia epimyces CBS 606.96</name>
    <dbReference type="NCBI Taxonomy" id="1182542"/>
    <lineage>
        <taxon>Eukaryota</taxon>
        <taxon>Fungi</taxon>
        <taxon>Dikarya</taxon>
        <taxon>Ascomycota</taxon>
        <taxon>Pezizomycotina</taxon>
        <taxon>Eurotiomycetes</taxon>
        <taxon>Chaetothyriomycetidae</taxon>
        <taxon>Chaetothyriales</taxon>
        <taxon>Herpotrichiellaceae</taxon>
        <taxon>Capronia</taxon>
    </lineage>
</organism>